<dbReference type="GO" id="GO:0008893">
    <property type="term" value="F:guanosine-3',5'-bis(diphosphate) 3'-diphosphatase activity"/>
    <property type="evidence" value="ECO:0007669"/>
    <property type="project" value="TreeGrafter"/>
</dbReference>
<dbReference type="PATRIC" id="fig|1502.177.peg.3452"/>
<protein>
    <submittedName>
        <fullName evidence="1">Putative GTP pyrophosphokinase</fullName>
    </submittedName>
</protein>
<evidence type="ECO:0000313" key="2">
    <source>
        <dbReference type="Proteomes" id="UP000070260"/>
    </source>
</evidence>
<dbReference type="GO" id="GO:0016301">
    <property type="term" value="F:kinase activity"/>
    <property type="evidence" value="ECO:0007669"/>
    <property type="project" value="UniProtKB-KW"/>
</dbReference>
<geneLocation type="plasmid" evidence="1 2">
    <name>pJFP838A</name>
</geneLocation>
<dbReference type="SUPFAM" id="SSF109604">
    <property type="entry name" value="HD-domain/PDEase-like"/>
    <property type="match status" value="1"/>
</dbReference>
<dbReference type="PANTHER" id="PTHR46246:SF1">
    <property type="entry name" value="GUANOSINE-3',5'-BIS(DIPHOSPHATE) 3'-PYROPHOSPHOHYDROLASE MESH1"/>
    <property type="match status" value="1"/>
</dbReference>
<dbReference type="RefSeq" id="WP_061429752.1">
    <property type="nucleotide sequence ID" value="NZ_CATNZX010000001.1"/>
</dbReference>
<keyword evidence="1" id="KW-0614">Plasmid</keyword>
<dbReference type="Gene3D" id="1.10.3210.10">
    <property type="entry name" value="Hypothetical protein af1432"/>
    <property type="match status" value="1"/>
</dbReference>
<name>A0A140GRK1_CLOPF</name>
<dbReference type="OrthoDB" id="9802385at2"/>
<proteinExistence type="predicted"/>
<organism evidence="1 2">
    <name type="scientific">Clostridium perfringens</name>
    <dbReference type="NCBI Taxonomy" id="1502"/>
    <lineage>
        <taxon>Bacteria</taxon>
        <taxon>Bacillati</taxon>
        <taxon>Bacillota</taxon>
        <taxon>Clostridia</taxon>
        <taxon>Eubacteriales</taxon>
        <taxon>Clostridiaceae</taxon>
        <taxon>Clostridium</taxon>
    </lineage>
</organism>
<dbReference type="EMBL" id="CP013615">
    <property type="protein sequence ID" value="AMN31160.1"/>
    <property type="molecule type" value="Genomic_DNA"/>
</dbReference>
<sequence>MSLLELAIDIATKAHESQVDKGGDPYINHPLRVMNSCDTEETKIIAVLHDVIEDTDITIDYLRNKGFGDNILVPLSLLTRGKNESYMQYIDKISKNEKAKAVKLKDLKDNMNIKRIPNPTEKDFNRLKKYKKAESRLLNS</sequence>
<accession>A0A140GRK1</accession>
<evidence type="ECO:0000313" key="1">
    <source>
        <dbReference type="EMBL" id="AMN31160.1"/>
    </source>
</evidence>
<dbReference type="Proteomes" id="UP000070260">
    <property type="component" value="Plasmid pJFP838A"/>
</dbReference>
<dbReference type="PANTHER" id="PTHR46246">
    <property type="entry name" value="GUANOSINE-3',5'-BIS(DIPHOSPHATE) 3'-PYROPHOSPHOHYDROLASE MESH1"/>
    <property type="match status" value="1"/>
</dbReference>
<dbReference type="InterPro" id="IPR052194">
    <property type="entry name" value="MESH1"/>
</dbReference>
<keyword evidence="1" id="KW-0808">Transferase</keyword>
<keyword evidence="1" id="KW-0418">Kinase</keyword>
<dbReference type="AlphaFoldDB" id="A0A140GRK1"/>
<gene>
    <name evidence="1" type="ORF">JFP838_pA0244</name>
</gene>
<reference evidence="1 2" key="1">
    <citation type="journal article" date="2016" name="PLoS ONE">
        <title>Plasmid Characterization and Chromosome Analysis of Two netF+ Clostridium perfringens Isolates Associated with Foal and Canine Necrotizing Enteritis.</title>
        <authorList>
            <person name="Mehdizadeh Gohari I."/>
            <person name="Kropinski A.M."/>
            <person name="Weese S.J."/>
            <person name="Parreira V.R."/>
            <person name="Whitehead A.E."/>
            <person name="Boerlin P."/>
            <person name="Prescott J.F."/>
        </authorList>
    </citation>
    <scope>NUCLEOTIDE SEQUENCE [LARGE SCALE GENOMIC DNA]</scope>
    <source>
        <strain evidence="1 2">JP838</strain>
        <plasmid evidence="2">Plasmid pJFP838A</plasmid>
    </source>
</reference>